<proteinExistence type="predicted"/>
<dbReference type="RefSeq" id="WP_062279080.1">
    <property type="nucleotide sequence ID" value="NZ_DF968181.1"/>
</dbReference>
<name>A0A0S7BTD5_9CHLR</name>
<sequence length="127" mass="14860">MSHISIVQTRLMDRDILLEALQQLGYVVNQAENLEIRSMDRTVKVDFLVEIPYSAPIGFRKSKTGYKIAADWFQIQLDPKKFKNQVLQQYAYLSVLKTLSEQGFQIAQEEKDEKNQIHLVLRRMNES</sequence>
<keyword evidence="2" id="KW-1185">Reference proteome</keyword>
<dbReference type="EMBL" id="DF968181">
    <property type="protein sequence ID" value="GAP40080.1"/>
    <property type="molecule type" value="Genomic_DNA"/>
</dbReference>
<organism evidence="1">
    <name type="scientific">Flexilinea flocculi</name>
    <dbReference type="NCBI Taxonomy" id="1678840"/>
    <lineage>
        <taxon>Bacteria</taxon>
        <taxon>Bacillati</taxon>
        <taxon>Chloroflexota</taxon>
        <taxon>Anaerolineae</taxon>
        <taxon>Anaerolineales</taxon>
        <taxon>Anaerolineaceae</taxon>
        <taxon>Flexilinea</taxon>
    </lineage>
</organism>
<evidence type="ECO:0008006" key="3">
    <source>
        <dbReference type="Google" id="ProtNLM"/>
    </source>
</evidence>
<dbReference type="OrthoDB" id="163953at2"/>
<dbReference type="Proteomes" id="UP000053370">
    <property type="component" value="Unassembled WGS sequence"/>
</dbReference>
<dbReference type="InterPro" id="IPR009666">
    <property type="entry name" value="Uncharacterised_Ycf35"/>
</dbReference>
<dbReference type="Pfam" id="PF06868">
    <property type="entry name" value="DUF1257"/>
    <property type="match status" value="1"/>
</dbReference>
<dbReference type="AlphaFoldDB" id="A0A0S7BTD5"/>
<reference evidence="1" key="1">
    <citation type="journal article" date="2015" name="Genome Announc.">
        <title>Draft Genome Sequence of Anaerolineae Strain TC1, a Novel Isolate from a Methanogenic Wastewater Treatment System.</title>
        <authorList>
            <person name="Matsuura N."/>
            <person name="Tourlousse D.M."/>
            <person name="Sun L."/>
            <person name="Toyonaga M."/>
            <person name="Kuroda K."/>
            <person name="Ohashi A."/>
            <person name="Cruz R."/>
            <person name="Yamaguchi T."/>
            <person name="Sekiguchi Y."/>
        </authorList>
    </citation>
    <scope>NUCLEOTIDE SEQUENCE [LARGE SCALE GENOMIC DNA]</scope>
    <source>
        <strain evidence="1">TC1</strain>
    </source>
</reference>
<evidence type="ECO:0000313" key="2">
    <source>
        <dbReference type="Proteomes" id="UP000053370"/>
    </source>
</evidence>
<dbReference type="PANTHER" id="PTHR39638:SF2">
    <property type="entry name" value="YCF35"/>
    <property type="match status" value="1"/>
</dbReference>
<protein>
    <recommendedName>
        <fullName evidence="3">DUF1257 domain-containing protein</fullName>
    </recommendedName>
</protein>
<dbReference type="PANTHER" id="PTHR39638">
    <property type="entry name" value="YCF35"/>
    <property type="match status" value="1"/>
</dbReference>
<evidence type="ECO:0000313" key="1">
    <source>
        <dbReference type="EMBL" id="GAP40080.1"/>
    </source>
</evidence>
<dbReference type="STRING" id="1678840.ATC1_1345"/>
<gene>
    <name evidence="1" type="ORF">ATC1_1345</name>
</gene>
<accession>A0A0S7BTD5</accession>